<evidence type="ECO:0000313" key="3">
    <source>
        <dbReference type="Proteomes" id="UP000631421"/>
    </source>
</evidence>
<reference evidence="2" key="1">
    <citation type="journal article" date="2015" name="ISME J.">
        <title>Draft Genome Sequence of Streptomyces incarnatus NRRL8089, which Produces the Nucleoside Antibiotic Sinefungin.</title>
        <authorList>
            <person name="Oshima K."/>
            <person name="Hattori M."/>
            <person name="Shimizu H."/>
            <person name="Fukuda K."/>
            <person name="Nemoto M."/>
            <person name="Inagaki K."/>
            <person name="Tamura T."/>
        </authorList>
    </citation>
    <scope>NUCLEOTIDE SEQUENCE</scope>
    <source>
        <strain evidence="2">FACHB-1277</strain>
    </source>
</reference>
<evidence type="ECO:0000313" key="2">
    <source>
        <dbReference type="EMBL" id="MBD2152720.1"/>
    </source>
</evidence>
<protein>
    <submittedName>
        <fullName evidence="2">Uncharacterized protein</fullName>
    </submittedName>
</protein>
<dbReference type="AlphaFoldDB" id="A0A926Z8F4"/>
<keyword evidence="3" id="KW-1185">Reference proteome</keyword>
<feature type="non-terminal residue" evidence="2">
    <location>
        <position position="128"/>
    </location>
</feature>
<dbReference type="Proteomes" id="UP000631421">
    <property type="component" value="Unassembled WGS sequence"/>
</dbReference>
<feature type="region of interest" description="Disordered" evidence="1">
    <location>
        <begin position="74"/>
        <end position="107"/>
    </location>
</feature>
<feature type="compositionally biased region" description="Basic and acidic residues" evidence="1">
    <location>
        <begin position="74"/>
        <end position="90"/>
    </location>
</feature>
<proteinExistence type="predicted"/>
<reference evidence="2" key="2">
    <citation type="submission" date="2020-08" db="EMBL/GenBank/DDBJ databases">
        <authorList>
            <person name="Chen M."/>
            <person name="Teng W."/>
            <person name="Zhao L."/>
            <person name="Hu C."/>
            <person name="Zhou Y."/>
            <person name="Han B."/>
            <person name="Song L."/>
            <person name="Shu W."/>
        </authorList>
    </citation>
    <scope>NUCLEOTIDE SEQUENCE</scope>
    <source>
        <strain evidence="2">FACHB-1277</strain>
    </source>
</reference>
<evidence type="ECO:0000256" key="1">
    <source>
        <dbReference type="SAM" id="MobiDB-lite"/>
    </source>
</evidence>
<feature type="region of interest" description="Disordered" evidence="1">
    <location>
        <begin position="1"/>
        <end position="20"/>
    </location>
</feature>
<dbReference type="EMBL" id="JACJPY010000137">
    <property type="protein sequence ID" value="MBD2152720.1"/>
    <property type="molecule type" value="Genomic_DNA"/>
</dbReference>
<sequence>MTSLNSQYSARKFSPTKSHSPCPICDDIKGKCRIASDNQDFVLCMTHPSDVGLVDWKYLGETNGGYFAGKYVRKRPESEAERQERRDRNLKLRMMQQKARRNDLAKLPDATERDRLYQSYLQKLVLND</sequence>
<organism evidence="2 3">
    <name type="scientific">Pseudanabaena cinerea FACHB-1277</name>
    <dbReference type="NCBI Taxonomy" id="2949581"/>
    <lineage>
        <taxon>Bacteria</taxon>
        <taxon>Bacillati</taxon>
        <taxon>Cyanobacteriota</taxon>
        <taxon>Cyanophyceae</taxon>
        <taxon>Pseudanabaenales</taxon>
        <taxon>Pseudanabaenaceae</taxon>
        <taxon>Pseudanabaena</taxon>
        <taxon>Pseudanabaena cinerea</taxon>
    </lineage>
</organism>
<accession>A0A926Z8F4</accession>
<comment type="caution">
    <text evidence="2">The sequence shown here is derived from an EMBL/GenBank/DDBJ whole genome shotgun (WGS) entry which is preliminary data.</text>
</comment>
<name>A0A926Z8F4_9CYAN</name>
<gene>
    <name evidence="2" type="ORF">H6F44_21735</name>
</gene>
<feature type="compositionally biased region" description="Polar residues" evidence="1">
    <location>
        <begin position="1"/>
        <end position="19"/>
    </location>
</feature>